<proteinExistence type="predicted"/>
<name>A0ABY7VBJ9_9GAMM</name>
<feature type="chain" id="PRO_5045307798" evidence="1">
    <location>
        <begin position="26"/>
        <end position="170"/>
    </location>
</feature>
<keyword evidence="1" id="KW-0732">Signal</keyword>
<dbReference type="NCBIfam" id="TIGR02595">
    <property type="entry name" value="PEP_CTERM"/>
    <property type="match status" value="1"/>
</dbReference>
<evidence type="ECO:0000313" key="3">
    <source>
        <dbReference type="Proteomes" id="UP001215231"/>
    </source>
</evidence>
<dbReference type="Proteomes" id="UP001215231">
    <property type="component" value="Chromosome"/>
</dbReference>
<sequence>MFNKLFLKILLSVSLSVAALSSANAALITQDILFDDQGTWSSIGEITVVTAEADKFGYISEWYDFTLFGFDLLTVAESGGGLFETEIDVADFSAGLQFLSFDLSESTLGTYAFNGIVSAQFSFIDAFTSNGIALFGEIKLGDAEVSVPEPETAFLLLMAVTGLIVRRKSL</sequence>
<reference evidence="2 3" key="1">
    <citation type="journal article" date="2022" name="Mar. Drugs">
        <title>Bioassay-Guided Fractionation Leads to the Detection of Cholic Acid Generated by the Rare Thalassomonas sp.</title>
        <authorList>
            <person name="Pheiffer F."/>
            <person name="Schneider Y.K."/>
            <person name="Hansen E.H."/>
            <person name="Andersen J.H."/>
            <person name="Isaksson J."/>
            <person name="Busche T."/>
            <person name="R C."/>
            <person name="Kalinowski J."/>
            <person name="Zyl L.V."/>
            <person name="Trindade M."/>
        </authorList>
    </citation>
    <scope>NUCLEOTIDE SEQUENCE [LARGE SCALE GENOMIC DNA]</scope>
    <source>
        <strain evidence="2 3">A5K-61T</strain>
    </source>
</reference>
<dbReference type="RefSeq" id="WP_274050766.1">
    <property type="nucleotide sequence ID" value="NZ_CP059693.1"/>
</dbReference>
<organism evidence="2 3">
    <name type="scientific">Thalassomonas haliotis</name>
    <dbReference type="NCBI Taxonomy" id="485448"/>
    <lineage>
        <taxon>Bacteria</taxon>
        <taxon>Pseudomonadati</taxon>
        <taxon>Pseudomonadota</taxon>
        <taxon>Gammaproteobacteria</taxon>
        <taxon>Alteromonadales</taxon>
        <taxon>Colwelliaceae</taxon>
        <taxon>Thalassomonas</taxon>
    </lineage>
</organism>
<accession>A0ABY7VBJ9</accession>
<evidence type="ECO:0000256" key="1">
    <source>
        <dbReference type="SAM" id="SignalP"/>
    </source>
</evidence>
<feature type="signal peptide" evidence="1">
    <location>
        <begin position="1"/>
        <end position="25"/>
    </location>
</feature>
<protein>
    <submittedName>
        <fullName evidence="2">PEP-CTERM sorting domain-containing protein</fullName>
    </submittedName>
</protein>
<dbReference type="InterPro" id="IPR013424">
    <property type="entry name" value="Ice-binding_C"/>
</dbReference>
<evidence type="ECO:0000313" key="2">
    <source>
        <dbReference type="EMBL" id="WDE10706.1"/>
    </source>
</evidence>
<dbReference type="EMBL" id="CP059693">
    <property type="protein sequence ID" value="WDE10706.1"/>
    <property type="molecule type" value="Genomic_DNA"/>
</dbReference>
<gene>
    <name evidence="2" type="ORF">H3N35_21025</name>
</gene>
<keyword evidence="3" id="KW-1185">Reference proteome</keyword>